<reference evidence="4 5" key="1">
    <citation type="submission" date="2017-09" db="EMBL/GenBank/DDBJ databases">
        <title>Reassesment of A. cryaerophilus.</title>
        <authorList>
            <person name="Perez-Cataluna A."/>
            <person name="Collado L."/>
            <person name="Salgado O."/>
            <person name="Lefinanco V."/>
            <person name="Figueras M.J."/>
        </authorList>
    </citation>
    <scope>NUCLEOTIDE SEQUENCE [LARGE SCALE GENOMIC DNA]</scope>
    <source>
        <strain evidence="4 5">LMG 9871</strain>
    </source>
</reference>
<gene>
    <name evidence="4" type="ORF">CJ671_06900</name>
</gene>
<dbReference type="SUPFAM" id="SSF88713">
    <property type="entry name" value="Glycoside hydrolase/deacetylase"/>
    <property type="match status" value="1"/>
</dbReference>
<dbReference type="InterPro" id="IPR051398">
    <property type="entry name" value="Polysacch_Deacetylase"/>
</dbReference>
<organism evidence="4 5">
    <name type="scientific">Aliarcobacter cryaerophilus</name>
    <dbReference type="NCBI Taxonomy" id="28198"/>
    <lineage>
        <taxon>Bacteria</taxon>
        <taxon>Pseudomonadati</taxon>
        <taxon>Campylobacterota</taxon>
        <taxon>Epsilonproteobacteria</taxon>
        <taxon>Campylobacterales</taxon>
        <taxon>Arcobacteraceae</taxon>
        <taxon>Aliarcobacter</taxon>
    </lineage>
</organism>
<protein>
    <submittedName>
        <fullName evidence="4">Polysaccharide deacetylase</fullName>
    </submittedName>
</protein>
<dbReference type="InterPro" id="IPR002509">
    <property type="entry name" value="NODB_dom"/>
</dbReference>
<dbReference type="PANTHER" id="PTHR34216">
    <property type="match status" value="1"/>
</dbReference>
<proteinExistence type="predicted"/>
<dbReference type="AlphaFoldDB" id="A0A2S9SSR1"/>
<dbReference type="Gene3D" id="3.20.20.370">
    <property type="entry name" value="Glycoside hydrolase/deacetylase"/>
    <property type="match status" value="1"/>
</dbReference>
<comment type="caution">
    <text evidence="4">The sequence shown here is derived from an EMBL/GenBank/DDBJ whole genome shotgun (WGS) entry which is preliminary data.</text>
</comment>
<evidence type="ECO:0000313" key="5">
    <source>
        <dbReference type="Proteomes" id="UP000238649"/>
    </source>
</evidence>
<feature type="domain" description="NodB homology" evidence="3">
    <location>
        <begin position="63"/>
        <end position="104"/>
    </location>
</feature>
<dbReference type="InterPro" id="IPR011330">
    <property type="entry name" value="Glyco_hydro/deAcase_b/a-brl"/>
</dbReference>
<keyword evidence="2" id="KW-0732">Signal</keyword>
<dbReference type="EMBL" id="NXGH01000017">
    <property type="protein sequence ID" value="PRM89634.1"/>
    <property type="molecule type" value="Genomic_DNA"/>
</dbReference>
<dbReference type="RefSeq" id="WP_165786392.1">
    <property type="nucleotide sequence ID" value="NZ_NXGH01000017.1"/>
</dbReference>
<comment type="subcellular location">
    <subcellularLocation>
        <location evidence="1">Secreted</location>
    </subcellularLocation>
</comment>
<dbReference type="GO" id="GO:0016810">
    <property type="term" value="F:hydrolase activity, acting on carbon-nitrogen (but not peptide) bonds"/>
    <property type="evidence" value="ECO:0007669"/>
    <property type="project" value="InterPro"/>
</dbReference>
<evidence type="ECO:0000256" key="2">
    <source>
        <dbReference type="ARBA" id="ARBA00022729"/>
    </source>
</evidence>
<dbReference type="PROSITE" id="PS51677">
    <property type="entry name" value="NODB"/>
    <property type="match status" value="1"/>
</dbReference>
<name>A0A2S9SSR1_9BACT</name>
<dbReference type="Pfam" id="PF01522">
    <property type="entry name" value="Polysacc_deac_1"/>
    <property type="match status" value="1"/>
</dbReference>
<evidence type="ECO:0000313" key="4">
    <source>
        <dbReference type="EMBL" id="PRM89634.1"/>
    </source>
</evidence>
<sequence>MNNVTVVMYHYVRDLKNSRYPDIKGLDLNLFKEQIDYIRKNYHIATMEEVIYSIENQSKLPNKSVLLTFDDAYSDHYNNVFPILDKYKLQGSFYTPSKAIIEHK</sequence>
<accession>A0A2S9SSR1</accession>
<dbReference type="PANTHER" id="PTHR34216:SF3">
    <property type="entry name" value="POLY-BETA-1,6-N-ACETYL-D-GLUCOSAMINE N-DEACETYLASE"/>
    <property type="match status" value="1"/>
</dbReference>
<dbReference type="Proteomes" id="UP000238649">
    <property type="component" value="Unassembled WGS sequence"/>
</dbReference>
<dbReference type="GO" id="GO:0005975">
    <property type="term" value="P:carbohydrate metabolic process"/>
    <property type="evidence" value="ECO:0007669"/>
    <property type="project" value="InterPro"/>
</dbReference>
<feature type="non-terminal residue" evidence="4">
    <location>
        <position position="104"/>
    </location>
</feature>
<evidence type="ECO:0000259" key="3">
    <source>
        <dbReference type="PROSITE" id="PS51677"/>
    </source>
</evidence>
<evidence type="ECO:0000256" key="1">
    <source>
        <dbReference type="ARBA" id="ARBA00004613"/>
    </source>
</evidence>
<dbReference type="GO" id="GO:0005576">
    <property type="term" value="C:extracellular region"/>
    <property type="evidence" value="ECO:0007669"/>
    <property type="project" value="UniProtKB-SubCell"/>
</dbReference>